<dbReference type="GO" id="GO:0006355">
    <property type="term" value="P:regulation of DNA-templated transcription"/>
    <property type="evidence" value="ECO:0007669"/>
    <property type="project" value="InterPro"/>
</dbReference>
<dbReference type="InterPro" id="IPR010985">
    <property type="entry name" value="Ribbon_hlx_hlx"/>
</dbReference>
<reference evidence="2 3" key="1">
    <citation type="submission" date="2013-01" db="EMBL/GenBank/DDBJ databases">
        <authorList>
            <person name="Bench S."/>
        </authorList>
    </citation>
    <scope>NUCLEOTIDE SEQUENCE [LARGE SCALE GENOMIC DNA]</scope>
    <source>
        <strain evidence="2 3">WH 0005</strain>
    </source>
</reference>
<name>T2J1E3_CROWT</name>
<dbReference type="RefSeq" id="WP_021834104.1">
    <property type="nucleotide sequence ID" value="NZ_CAQL01001165.1"/>
</dbReference>
<dbReference type="AlphaFoldDB" id="T2J1E3"/>
<dbReference type="SUPFAM" id="SSF47598">
    <property type="entry name" value="Ribbon-helix-helix"/>
    <property type="match status" value="1"/>
</dbReference>
<comment type="caution">
    <text evidence="2">The sequence shown here is derived from an EMBL/GenBank/DDBJ whole genome shotgun (WGS) entry which is preliminary data.</text>
</comment>
<evidence type="ECO:0000313" key="2">
    <source>
        <dbReference type="EMBL" id="CCQ59093.1"/>
    </source>
</evidence>
<protein>
    <submittedName>
        <fullName evidence="2">Uncharacterized protein</fullName>
    </submittedName>
</protein>
<organism evidence="2 3">
    <name type="scientific">Crocosphaera watsonii WH 0005</name>
    <dbReference type="NCBI Taxonomy" id="423472"/>
    <lineage>
        <taxon>Bacteria</taxon>
        <taxon>Bacillati</taxon>
        <taxon>Cyanobacteriota</taxon>
        <taxon>Cyanophyceae</taxon>
        <taxon>Oscillatoriophycideae</taxon>
        <taxon>Chroococcales</taxon>
        <taxon>Aphanothecaceae</taxon>
        <taxon>Crocosphaera</taxon>
    </lineage>
</organism>
<proteinExistence type="predicted"/>
<gene>
    <name evidence="2" type="ORF">CWATWH0005_30</name>
</gene>
<dbReference type="Proteomes" id="UP000017981">
    <property type="component" value="Unassembled WGS sequence"/>
</dbReference>
<reference evidence="2 3" key="2">
    <citation type="submission" date="2013-09" db="EMBL/GenBank/DDBJ databases">
        <title>Whole genome comparison of six Crocosphaera watsonii strains with differing phenotypes.</title>
        <authorList>
            <person name="Bench S.R."/>
            <person name="Heller P."/>
            <person name="Frank I."/>
            <person name="Arciniega M."/>
            <person name="Shilova I.N."/>
            <person name="Zehr J.P."/>
        </authorList>
    </citation>
    <scope>NUCLEOTIDE SEQUENCE [LARGE SCALE GENOMIC DNA]</scope>
    <source>
        <strain evidence="2 3">WH 0005</strain>
    </source>
</reference>
<sequence length="80" mass="9194">MSNRKKVNISQKPDNKVSNIDQWVTERTTDSTQPEQTTEKMKRLTLDIPESLHQAIKLKAVEQGVTMANMLRALLEEHYG</sequence>
<feature type="region of interest" description="Disordered" evidence="1">
    <location>
        <begin position="1"/>
        <end position="40"/>
    </location>
</feature>
<evidence type="ECO:0000256" key="1">
    <source>
        <dbReference type="SAM" id="MobiDB-lite"/>
    </source>
</evidence>
<dbReference type="EMBL" id="CAQL01001165">
    <property type="protein sequence ID" value="CCQ59093.1"/>
    <property type="molecule type" value="Genomic_DNA"/>
</dbReference>
<evidence type="ECO:0000313" key="3">
    <source>
        <dbReference type="Proteomes" id="UP000017981"/>
    </source>
</evidence>
<accession>T2J1E3</accession>
<dbReference type="InterPro" id="IPR013321">
    <property type="entry name" value="Arc_rbn_hlx_hlx"/>
</dbReference>
<dbReference type="Gene3D" id="1.10.1220.10">
    <property type="entry name" value="Met repressor-like"/>
    <property type="match status" value="1"/>
</dbReference>
<feature type="compositionally biased region" description="Polar residues" evidence="1">
    <location>
        <begin position="8"/>
        <end position="36"/>
    </location>
</feature>